<keyword evidence="9" id="KW-1185">Reference proteome</keyword>
<evidence type="ECO:0000313" key="8">
    <source>
        <dbReference type="EMBL" id="RDH46413.1"/>
    </source>
</evidence>
<sequence length="778" mass="85429">MSAIQGLFARSLNAKLTLLVLLLTLFAAAGLPKLAMVSDYRIFFDDDNQDLNTFLSLQRMYTSTDNVLLVLVPPKGKDAFDKTAISILYQLTEAGWSLPHVIRVDSVTNYPRTQAEGDDLFVEELVTDLDNLTPEYLRSIKAYALQEPLLYRQLISEDGRLSAVNLVAQLPGKDQKHETSQLAQATRQLIAKIEAENPGYQVYSSGVIMLNNAFFEAARQDLITLIPLMLLLTLCAAGLLLRSGLALVTLSIVVVSSVLAALGSAAWLGIFLSAPSVSAPIILLTITVAAGVHILSALQRSVGITDHQEQAVQRAMTACFSPLGLTSLTTVIGFLSMNFSDSPPFRDLGNIVALGVVFSWLLSMTVVPWLLLRFPLPKQTTQVSRGERFERLADLLISKRRPILWIGLPVVVVVSTFSFKNIPNDDFVNYFSESVPFRAETDFINRNLTGIYTIEFSLESHKDNGMMEPAALQFAEQFANWLRIQPEIVSVSSLTDVLKDINKNMHGGNADYYRLPSSREEAVQFFLLYEMSLPFGKDLNDRINIAKSAIRTTARLQNLDSQSILALEARVSEFVEKNNNTDIRIRHSSPTVMFSHIGLENTRSLITGALLALIIVSFILAIMLGSIKLGIVSIIPNLMPIGLAFGVWGLFVGEISMGLAGVSSMTIGIVVDDTVHFLYHFLQQRRGGKTAQQACQQSMAKVGPAMLVSSVVLSLGFFILAMSSFEKNAAMGLLTAITILLALIADIVILPSLLVSLDKWGLRQAYQPKVVENLKGIN</sequence>
<feature type="transmembrane region" description="Helical" evidence="6">
    <location>
        <begin position="729"/>
        <end position="755"/>
    </location>
</feature>
<evidence type="ECO:0000256" key="2">
    <source>
        <dbReference type="ARBA" id="ARBA00022475"/>
    </source>
</evidence>
<dbReference type="AlphaFoldDB" id="A0A4P9VS39"/>
<feature type="domain" description="SSD" evidence="7">
    <location>
        <begin position="252"/>
        <end position="373"/>
    </location>
</feature>
<feature type="transmembrane region" description="Helical" evidence="6">
    <location>
        <begin position="277"/>
        <end position="298"/>
    </location>
</feature>
<organism evidence="8 9">
    <name type="scientific">Zooshikella ganghwensis</name>
    <dbReference type="NCBI Taxonomy" id="202772"/>
    <lineage>
        <taxon>Bacteria</taxon>
        <taxon>Pseudomonadati</taxon>
        <taxon>Pseudomonadota</taxon>
        <taxon>Gammaproteobacteria</taxon>
        <taxon>Oceanospirillales</taxon>
        <taxon>Zooshikellaceae</taxon>
        <taxon>Zooshikella</taxon>
    </lineage>
</organism>
<dbReference type="PANTHER" id="PTHR33406:SF12">
    <property type="entry name" value="BLR2997 PROTEIN"/>
    <property type="match status" value="1"/>
</dbReference>
<comment type="caution">
    <text evidence="8">The sequence shown here is derived from an EMBL/GenBank/DDBJ whole genome shotgun (WGS) entry which is preliminary data.</text>
</comment>
<keyword evidence="5 6" id="KW-0472">Membrane</keyword>
<dbReference type="Gene3D" id="1.20.1640.10">
    <property type="entry name" value="Multidrug efflux transporter AcrB transmembrane domain"/>
    <property type="match status" value="2"/>
</dbReference>
<comment type="subcellular location">
    <subcellularLocation>
        <location evidence="1">Cell membrane</location>
        <topology evidence="1">Multi-pass membrane protein</topology>
    </subcellularLocation>
</comment>
<keyword evidence="2" id="KW-1003">Cell membrane</keyword>
<gene>
    <name evidence="8" type="ORF">B9G39_24810</name>
</gene>
<feature type="transmembrane region" description="Helical" evidence="6">
    <location>
        <begin position="657"/>
        <end position="682"/>
    </location>
</feature>
<accession>A0A4P9VS39</accession>
<dbReference type="GO" id="GO:0005886">
    <property type="term" value="C:plasma membrane"/>
    <property type="evidence" value="ECO:0007669"/>
    <property type="project" value="UniProtKB-SubCell"/>
</dbReference>
<proteinExistence type="predicted"/>
<feature type="transmembrane region" description="Helical" evidence="6">
    <location>
        <begin position="605"/>
        <end position="624"/>
    </location>
</feature>
<evidence type="ECO:0000256" key="3">
    <source>
        <dbReference type="ARBA" id="ARBA00022692"/>
    </source>
</evidence>
<name>A0A4P9VS39_9GAMM</name>
<feature type="transmembrane region" description="Helical" evidence="6">
    <location>
        <begin position="631"/>
        <end position="651"/>
    </location>
</feature>
<evidence type="ECO:0000256" key="6">
    <source>
        <dbReference type="SAM" id="Phobius"/>
    </source>
</evidence>
<reference evidence="8 9" key="1">
    <citation type="submission" date="2017-04" db="EMBL/GenBank/DDBJ databases">
        <title>Draft genome sequence of Zooshikella ganghwensis VG4 isolated from Red Sea sediments.</title>
        <authorList>
            <person name="Rehman Z."/>
            <person name="Alam I."/>
            <person name="Kamau A."/>
            <person name="Bajic V."/>
            <person name="Leiknes T."/>
        </authorList>
    </citation>
    <scope>NUCLEOTIDE SEQUENCE [LARGE SCALE GENOMIC DNA]</scope>
    <source>
        <strain evidence="8 9">VG4</strain>
    </source>
</reference>
<dbReference type="PANTHER" id="PTHR33406">
    <property type="entry name" value="MEMBRANE PROTEIN MJ1562-RELATED"/>
    <property type="match status" value="1"/>
</dbReference>
<evidence type="ECO:0000256" key="5">
    <source>
        <dbReference type="ARBA" id="ARBA00023136"/>
    </source>
</evidence>
<evidence type="ECO:0000256" key="1">
    <source>
        <dbReference type="ARBA" id="ARBA00004651"/>
    </source>
</evidence>
<dbReference type="EMBL" id="NDXW01000001">
    <property type="protein sequence ID" value="RDH46413.1"/>
    <property type="molecule type" value="Genomic_DNA"/>
</dbReference>
<evidence type="ECO:0000259" key="7">
    <source>
        <dbReference type="PROSITE" id="PS50156"/>
    </source>
</evidence>
<feature type="transmembrane region" description="Helical" evidence="6">
    <location>
        <begin position="702"/>
        <end position="723"/>
    </location>
</feature>
<dbReference type="InterPro" id="IPR004869">
    <property type="entry name" value="MMPL_dom"/>
</dbReference>
<protein>
    <submittedName>
        <fullName evidence="8">RND family transporter</fullName>
    </submittedName>
</protein>
<keyword evidence="3 6" id="KW-0812">Transmembrane</keyword>
<feature type="transmembrane region" description="Helical" evidence="6">
    <location>
        <begin position="222"/>
        <end position="241"/>
    </location>
</feature>
<feature type="domain" description="SSD" evidence="7">
    <location>
        <begin position="629"/>
        <end position="756"/>
    </location>
</feature>
<feature type="transmembrane region" description="Helical" evidence="6">
    <location>
        <begin position="319"/>
        <end position="339"/>
    </location>
</feature>
<evidence type="ECO:0000313" key="9">
    <source>
        <dbReference type="Proteomes" id="UP000257039"/>
    </source>
</evidence>
<feature type="transmembrane region" description="Helical" evidence="6">
    <location>
        <begin position="351"/>
        <end position="372"/>
    </location>
</feature>
<keyword evidence="4 6" id="KW-1133">Transmembrane helix</keyword>
<feature type="transmembrane region" description="Helical" evidence="6">
    <location>
        <begin position="402"/>
        <end position="419"/>
    </location>
</feature>
<dbReference type="SUPFAM" id="SSF82866">
    <property type="entry name" value="Multidrug efflux transporter AcrB transmembrane domain"/>
    <property type="match status" value="2"/>
</dbReference>
<dbReference type="InterPro" id="IPR050545">
    <property type="entry name" value="Mycobact_MmpL"/>
</dbReference>
<evidence type="ECO:0000256" key="4">
    <source>
        <dbReference type="ARBA" id="ARBA00022989"/>
    </source>
</evidence>
<dbReference type="PROSITE" id="PS50156">
    <property type="entry name" value="SSD"/>
    <property type="match status" value="2"/>
</dbReference>
<dbReference type="InterPro" id="IPR000731">
    <property type="entry name" value="SSD"/>
</dbReference>
<dbReference type="Pfam" id="PF03176">
    <property type="entry name" value="MMPL"/>
    <property type="match status" value="2"/>
</dbReference>
<feature type="transmembrane region" description="Helical" evidence="6">
    <location>
        <begin position="248"/>
        <end position="271"/>
    </location>
</feature>
<dbReference type="Proteomes" id="UP000257039">
    <property type="component" value="Unassembled WGS sequence"/>
</dbReference>
<dbReference type="RefSeq" id="WP_094789175.1">
    <property type="nucleotide sequence ID" value="NZ_NDXW01000001.1"/>
</dbReference>